<evidence type="ECO:0000313" key="1">
    <source>
        <dbReference type="EMBL" id="KIL35145.1"/>
    </source>
</evidence>
<dbReference type="EMBL" id="JXAL01000024">
    <property type="protein sequence ID" value="KIL35145.1"/>
    <property type="molecule type" value="Genomic_DNA"/>
</dbReference>
<protein>
    <submittedName>
        <fullName evidence="1">Uncharacterized protein</fullName>
    </submittedName>
</protein>
<gene>
    <name evidence="1" type="ORF">SD71_16075</name>
</gene>
<organism evidence="1 2">
    <name type="scientific">Cohnella kolymensis</name>
    <dbReference type="NCBI Taxonomy" id="1590652"/>
    <lineage>
        <taxon>Bacteria</taxon>
        <taxon>Bacillati</taxon>
        <taxon>Bacillota</taxon>
        <taxon>Bacilli</taxon>
        <taxon>Bacillales</taxon>
        <taxon>Paenibacillaceae</taxon>
        <taxon>Cohnella</taxon>
    </lineage>
</organism>
<dbReference type="Proteomes" id="UP000054526">
    <property type="component" value="Unassembled WGS sequence"/>
</dbReference>
<proteinExistence type="predicted"/>
<sequence length="63" mass="6864">MKEATINLGELDNQPPEIREAVAFYTAFSILPTNCTVAERAKHYTVLEEAGLIEKVGALNGTN</sequence>
<name>A0ABR5A285_9BACL</name>
<reference evidence="1 2" key="1">
    <citation type="submission" date="2014-12" db="EMBL/GenBank/DDBJ databases">
        <title>Draft genome sequence of Cohnella kolymensis strain B-2846.</title>
        <authorList>
            <person name="Karlyshev A.V."/>
            <person name="Kudryashova E.B."/>
        </authorList>
    </citation>
    <scope>NUCLEOTIDE SEQUENCE [LARGE SCALE GENOMIC DNA]</scope>
    <source>
        <strain evidence="1 2">VKM B-2846</strain>
    </source>
</reference>
<keyword evidence="2" id="KW-1185">Reference proteome</keyword>
<evidence type="ECO:0000313" key="2">
    <source>
        <dbReference type="Proteomes" id="UP000054526"/>
    </source>
</evidence>
<accession>A0ABR5A285</accession>
<dbReference type="RefSeq" id="WP_041065222.1">
    <property type="nucleotide sequence ID" value="NZ_JXAL01000024.1"/>
</dbReference>
<comment type="caution">
    <text evidence="1">The sequence shown here is derived from an EMBL/GenBank/DDBJ whole genome shotgun (WGS) entry which is preliminary data.</text>
</comment>